<dbReference type="EMBL" id="VNJI01000132">
    <property type="protein sequence ID" value="TVX96436.1"/>
    <property type="molecule type" value="Genomic_DNA"/>
</dbReference>
<evidence type="ECO:0000256" key="5">
    <source>
        <dbReference type="ARBA" id="ARBA00023288"/>
    </source>
</evidence>
<feature type="region of interest" description="Disordered" evidence="6">
    <location>
        <begin position="34"/>
        <end position="53"/>
    </location>
</feature>
<evidence type="ECO:0000256" key="7">
    <source>
        <dbReference type="SAM" id="SignalP"/>
    </source>
</evidence>
<protein>
    <submittedName>
        <fullName evidence="8">Extracellular solute-binding protein</fullName>
    </submittedName>
</protein>
<dbReference type="InterPro" id="IPR050490">
    <property type="entry name" value="Bact_solute-bd_prot1"/>
</dbReference>
<dbReference type="AlphaFoldDB" id="A0A559J9A9"/>
<feature type="chain" id="PRO_5039663516" evidence="7">
    <location>
        <begin position="30"/>
        <end position="444"/>
    </location>
</feature>
<gene>
    <name evidence="8" type="ORF">FPZ49_35360</name>
</gene>
<keyword evidence="3" id="KW-0472">Membrane</keyword>
<evidence type="ECO:0000313" key="8">
    <source>
        <dbReference type="EMBL" id="TVX96436.1"/>
    </source>
</evidence>
<keyword evidence="5" id="KW-0449">Lipoprotein</keyword>
<dbReference type="OrthoDB" id="2513152at2"/>
<evidence type="ECO:0000256" key="2">
    <source>
        <dbReference type="ARBA" id="ARBA00022729"/>
    </source>
</evidence>
<name>A0A559J9A9_9BACL</name>
<feature type="non-terminal residue" evidence="8">
    <location>
        <position position="444"/>
    </location>
</feature>
<accession>A0A559J9A9</accession>
<evidence type="ECO:0000256" key="1">
    <source>
        <dbReference type="ARBA" id="ARBA00022475"/>
    </source>
</evidence>
<evidence type="ECO:0000313" key="9">
    <source>
        <dbReference type="Proteomes" id="UP000317036"/>
    </source>
</evidence>
<keyword evidence="1" id="KW-1003">Cell membrane</keyword>
<keyword evidence="2 7" id="KW-0732">Signal</keyword>
<dbReference type="Gene3D" id="3.40.190.10">
    <property type="entry name" value="Periplasmic binding protein-like II"/>
    <property type="match status" value="2"/>
</dbReference>
<dbReference type="PROSITE" id="PS51257">
    <property type="entry name" value="PROKAR_LIPOPROTEIN"/>
    <property type="match status" value="1"/>
</dbReference>
<evidence type="ECO:0000256" key="4">
    <source>
        <dbReference type="ARBA" id="ARBA00023139"/>
    </source>
</evidence>
<organism evidence="8 9">
    <name type="scientific">Paenibacillus cremeus</name>
    <dbReference type="NCBI Taxonomy" id="2163881"/>
    <lineage>
        <taxon>Bacteria</taxon>
        <taxon>Bacillati</taxon>
        <taxon>Bacillota</taxon>
        <taxon>Bacilli</taxon>
        <taxon>Bacillales</taxon>
        <taxon>Paenibacillaceae</taxon>
        <taxon>Paenibacillus</taxon>
    </lineage>
</organism>
<feature type="compositionally biased region" description="Low complexity" evidence="6">
    <location>
        <begin position="35"/>
        <end position="51"/>
    </location>
</feature>
<evidence type="ECO:0000256" key="6">
    <source>
        <dbReference type="SAM" id="MobiDB-lite"/>
    </source>
</evidence>
<sequence length="444" mass="49401">MQMNRNSSLFFRKSAVVGLASMFLLSACSGGQSGTGSAPGAAPSADSGKAANEPPTEISMLNQFFSLEPPAKDHVIVKEIEKRTNTKLNLTWISPNNYQDRVNVVLASGDIPDLLFVPDPWQTQVRDMAKQGAFWDVTDMIKDYPNLMKEAKEALVLTKMEDGRNYGIPRPQAAEGSSFPSVRKDWLDKLGLPVPKTMDDMYAVMKAFKEHDMAGNGKTIPAIGNVIKDGMEYLSWPEEVYNKAFGNWKLVDGKLVNINLLPGTKKALEFLRKAYADKLIPEDFAVLQRSQLKDIQYSGVNGIMKDQGTSAWRAMEQMKSTVPNAYIQVLVDLEGYAPKDNPLFGMFVIPKKVPEAKVKKILKFLDYGLTKEGNDLANYGIEGVHYKMDNGVISTTEQAVKDNISPQSTGQIYLALDPYIRAYAPGIPRDFYEFNKKIIDEKAK</sequence>
<proteinExistence type="predicted"/>
<comment type="caution">
    <text evidence="8">The sequence shown here is derived from an EMBL/GenBank/DDBJ whole genome shotgun (WGS) entry which is preliminary data.</text>
</comment>
<dbReference type="PANTHER" id="PTHR43649">
    <property type="entry name" value="ARABINOSE-BINDING PROTEIN-RELATED"/>
    <property type="match status" value="1"/>
</dbReference>
<keyword evidence="4" id="KW-0564">Palmitate</keyword>
<dbReference type="Proteomes" id="UP000317036">
    <property type="component" value="Unassembled WGS sequence"/>
</dbReference>
<evidence type="ECO:0000256" key="3">
    <source>
        <dbReference type="ARBA" id="ARBA00023136"/>
    </source>
</evidence>
<dbReference type="InterPro" id="IPR006059">
    <property type="entry name" value="SBP"/>
</dbReference>
<dbReference type="SUPFAM" id="SSF53850">
    <property type="entry name" value="Periplasmic binding protein-like II"/>
    <property type="match status" value="1"/>
</dbReference>
<dbReference type="Pfam" id="PF13416">
    <property type="entry name" value="SBP_bac_8"/>
    <property type="match status" value="1"/>
</dbReference>
<dbReference type="PANTHER" id="PTHR43649:SF33">
    <property type="entry name" value="POLYGALACTURONAN_RHAMNOGALACTURONAN-BINDING PROTEIN YTCQ"/>
    <property type="match status" value="1"/>
</dbReference>
<feature type="signal peptide" evidence="7">
    <location>
        <begin position="1"/>
        <end position="29"/>
    </location>
</feature>
<keyword evidence="9" id="KW-1185">Reference proteome</keyword>
<reference evidence="8 9" key="1">
    <citation type="submission" date="2019-07" db="EMBL/GenBank/DDBJ databases">
        <authorList>
            <person name="Kim J."/>
        </authorList>
    </citation>
    <scope>NUCLEOTIDE SEQUENCE [LARGE SCALE GENOMIC DNA]</scope>
    <source>
        <strain evidence="8 9">JC52</strain>
    </source>
</reference>